<proteinExistence type="predicted"/>
<organism evidence="2 3">
    <name type="scientific">Phytophthora fragariaefolia</name>
    <dbReference type="NCBI Taxonomy" id="1490495"/>
    <lineage>
        <taxon>Eukaryota</taxon>
        <taxon>Sar</taxon>
        <taxon>Stramenopiles</taxon>
        <taxon>Oomycota</taxon>
        <taxon>Peronosporomycetes</taxon>
        <taxon>Peronosporales</taxon>
        <taxon>Peronosporaceae</taxon>
        <taxon>Phytophthora</taxon>
    </lineage>
</organism>
<feature type="region of interest" description="Disordered" evidence="1">
    <location>
        <begin position="204"/>
        <end position="226"/>
    </location>
</feature>
<accession>A0A9W7CYM2</accession>
<reference evidence="2" key="1">
    <citation type="submission" date="2023-04" db="EMBL/GenBank/DDBJ databases">
        <title>Phytophthora fragariaefolia NBRC 109709.</title>
        <authorList>
            <person name="Ichikawa N."/>
            <person name="Sato H."/>
            <person name="Tonouchi N."/>
        </authorList>
    </citation>
    <scope>NUCLEOTIDE SEQUENCE</scope>
    <source>
        <strain evidence="2">NBRC 109709</strain>
    </source>
</reference>
<protein>
    <submittedName>
        <fullName evidence="2">Unnamed protein product</fullName>
    </submittedName>
</protein>
<dbReference type="OrthoDB" id="127937at2759"/>
<dbReference type="AlphaFoldDB" id="A0A9W7CYM2"/>
<keyword evidence="3" id="KW-1185">Reference proteome</keyword>
<evidence type="ECO:0000313" key="3">
    <source>
        <dbReference type="Proteomes" id="UP001165121"/>
    </source>
</evidence>
<sequence>MSTSTFAKARGRNALTSVPEPLGFLTTRVTMTWGGNEVLSSGEEAEDGGQEACESSTGEGDAGGNASDHQEAEENEEEKRDAEEEGLGEAASDDELEYDEDSPNLHQSRHRINKSLSLSELFENFPRAFGSWKYFHDVFQAYQVKTYQHFSKRTSTAVAVRNNQIERAATRQKHQGKRQRKEVQLLPDEWGQYSKTLVCTHGQPSRLAEKGSASMKRSEALNARLG</sequence>
<comment type="caution">
    <text evidence="2">The sequence shown here is derived from an EMBL/GenBank/DDBJ whole genome shotgun (WGS) entry which is preliminary data.</text>
</comment>
<evidence type="ECO:0000313" key="2">
    <source>
        <dbReference type="EMBL" id="GMF49146.1"/>
    </source>
</evidence>
<dbReference type="Proteomes" id="UP001165121">
    <property type="component" value="Unassembled WGS sequence"/>
</dbReference>
<dbReference type="EMBL" id="BSXT01002495">
    <property type="protein sequence ID" value="GMF49146.1"/>
    <property type="molecule type" value="Genomic_DNA"/>
</dbReference>
<feature type="compositionally biased region" description="Basic and acidic residues" evidence="1">
    <location>
        <begin position="68"/>
        <end position="82"/>
    </location>
</feature>
<feature type="region of interest" description="Disordered" evidence="1">
    <location>
        <begin position="35"/>
        <end position="108"/>
    </location>
</feature>
<gene>
    <name evidence="2" type="ORF">Pfra01_001929500</name>
</gene>
<feature type="region of interest" description="Disordered" evidence="1">
    <location>
        <begin position="1"/>
        <end position="22"/>
    </location>
</feature>
<name>A0A9W7CYM2_9STRA</name>
<evidence type="ECO:0000256" key="1">
    <source>
        <dbReference type="SAM" id="MobiDB-lite"/>
    </source>
</evidence>
<feature type="compositionally biased region" description="Acidic residues" evidence="1">
    <location>
        <begin position="83"/>
        <end position="102"/>
    </location>
</feature>